<dbReference type="Proteomes" id="UP000313312">
    <property type="component" value="Unassembled WGS sequence"/>
</dbReference>
<proteinExistence type="predicted"/>
<organism evidence="1 2">
    <name type="scientific">Fructilactobacillus sanfranciscensis</name>
    <name type="common">Lactobacillus sanfranciscensis</name>
    <dbReference type="NCBI Taxonomy" id="1625"/>
    <lineage>
        <taxon>Bacteria</taxon>
        <taxon>Bacillati</taxon>
        <taxon>Bacillota</taxon>
        <taxon>Bacilli</taxon>
        <taxon>Lactobacillales</taxon>
        <taxon>Lactobacillaceae</taxon>
        <taxon>Fructilactobacillus</taxon>
    </lineage>
</organism>
<name>A0A5C4TJ99_FRUSA</name>
<dbReference type="EMBL" id="QFCR01000013">
    <property type="protein sequence ID" value="TNK90270.1"/>
    <property type="molecule type" value="Genomic_DNA"/>
</dbReference>
<comment type="caution">
    <text evidence="1">The sequence shown here is derived from an EMBL/GenBank/DDBJ whole genome shotgun (WGS) entry which is preliminary data.</text>
</comment>
<accession>A0A5C4TJ99</accession>
<gene>
    <name evidence="1" type="ORF">DID87_04880</name>
</gene>
<sequence>MSGEKIEKEAREKIVIDMNDFLITYAKTILGPVPDLAQKIYAAGKNDITGLDQLFNDSGYGRKQKYQAIAQGFVSDFYHTAPDNTKNDVDKLVHEAMQYLGKHSEQLNHWAEV</sequence>
<protein>
    <submittedName>
        <fullName evidence="1">Uncharacterized protein</fullName>
    </submittedName>
</protein>
<dbReference type="AlphaFoldDB" id="A0A5C4TJ99"/>
<reference evidence="1 2" key="1">
    <citation type="submission" date="2018-05" db="EMBL/GenBank/DDBJ databases">
        <title>Lactobacillus sanfranciscensis Ah4 draft denome sequence.</title>
        <authorList>
            <person name="Zhang G."/>
        </authorList>
    </citation>
    <scope>NUCLEOTIDE SEQUENCE [LARGE SCALE GENOMIC DNA]</scope>
    <source>
        <strain evidence="1 2">Ah4</strain>
    </source>
</reference>
<evidence type="ECO:0000313" key="1">
    <source>
        <dbReference type="EMBL" id="TNK90270.1"/>
    </source>
</evidence>
<dbReference type="RefSeq" id="WP_139554908.1">
    <property type="nucleotide sequence ID" value="NZ_JARBEV010000017.1"/>
</dbReference>
<evidence type="ECO:0000313" key="2">
    <source>
        <dbReference type="Proteomes" id="UP000313312"/>
    </source>
</evidence>